<feature type="compositionally biased region" description="Basic and acidic residues" evidence="1">
    <location>
        <begin position="95"/>
        <end position="104"/>
    </location>
</feature>
<feature type="region of interest" description="Disordered" evidence="1">
    <location>
        <begin position="95"/>
        <end position="125"/>
    </location>
</feature>
<accession>A0ABY5X040</accession>
<dbReference type="Proteomes" id="UP001058184">
    <property type="component" value="Chromosome"/>
</dbReference>
<protein>
    <submittedName>
        <fullName evidence="2">Uncharacterized protein</fullName>
    </submittedName>
</protein>
<dbReference type="RefSeq" id="WP_260003767.1">
    <property type="nucleotide sequence ID" value="NZ_CP081078.1"/>
</dbReference>
<evidence type="ECO:0000256" key="1">
    <source>
        <dbReference type="SAM" id="MobiDB-lite"/>
    </source>
</evidence>
<proteinExistence type="predicted"/>
<keyword evidence="3" id="KW-1185">Reference proteome</keyword>
<name>A0ABY5X040_LEICA</name>
<reference evidence="2" key="1">
    <citation type="submission" date="2021-08" db="EMBL/GenBank/DDBJ databases">
        <authorList>
            <person name="Nwanade C."/>
            <person name="Wang M."/>
            <person name="Masoudi A."/>
            <person name="Yu Z."/>
            <person name="Liu J."/>
        </authorList>
    </citation>
    <scope>NUCLEOTIDE SEQUENCE</scope>
    <source>
        <strain evidence="2">S141</strain>
    </source>
</reference>
<organism evidence="2 3">
    <name type="scientific">Leisingera caerulea</name>
    <name type="common">Phaeobacter caeruleus</name>
    <dbReference type="NCBI Taxonomy" id="506591"/>
    <lineage>
        <taxon>Bacteria</taxon>
        <taxon>Pseudomonadati</taxon>
        <taxon>Pseudomonadota</taxon>
        <taxon>Alphaproteobacteria</taxon>
        <taxon>Rhodobacterales</taxon>
        <taxon>Roseobacteraceae</taxon>
        <taxon>Leisingera</taxon>
    </lineage>
</organism>
<sequence length="125" mass="13448">MHIYSHTPAARSCTPQELYTAARAMRACCRFGQAMLLQELGGKITPGSTNPGDRFDFEATRWYVNLLGVSASGDDMPAALDAWMQAAQAHHNIDGTRRATDGRPDCPYNGAAPLPPADTQVAEAI</sequence>
<dbReference type="EMBL" id="CP081078">
    <property type="protein sequence ID" value="UWQ59944.1"/>
    <property type="molecule type" value="Genomic_DNA"/>
</dbReference>
<evidence type="ECO:0000313" key="2">
    <source>
        <dbReference type="EMBL" id="UWQ59944.1"/>
    </source>
</evidence>
<gene>
    <name evidence="2" type="ORF">K3722_07385</name>
</gene>
<evidence type="ECO:0000313" key="3">
    <source>
        <dbReference type="Proteomes" id="UP001058184"/>
    </source>
</evidence>